<reference evidence="15" key="1">
    <citation type="journal article" date="2023" name="G3 (Bethesda)">
        <title>A reference genome for the long-term kleptoplast-retaining sea slug Elysia crispata morphotype clarki.</title>
        <authorList>
            <person name="Eastman K.E."/>
            <person name="Pendleton A.L."/>
            <person name="Shaikh M.A."/>
            <person name="Suttiyut T."/>
            <person name="Ogas R."/>
            <person name="Tomko P."/>
            <person name="Gavelis G."/>
            <person name="Widhalm J.R."/>
            <person name="Wisecaver J.H."/>
        </authorList>
    </citation>
    <scope>NUCLEOTIDE SEQUENCE</scope>
    <source>
        <strain evidence="15">ECLA1</strain>
    </source>
</reference>
<dbReference type="Gene3D" id="1.10.287.70">
    <property type="match status" value="1"/>
</dbReference>
<dbReference type="Gene3D" id="1.20.120.350">
    <property type="entry name" value="Voltage-gated potassium channels. Chain C"/>
    <property type="match status" value="1"/>
</dbReference>
<evidence type="ECO:0000259" key="14">
    <source>
        <dbReference type="SMART" id="SM00225"/>
    </source>
</evidence>
<sequence length="602" mass="67806">MSRGGDGGGKSDMNANDTLEPLLDKGDHSIDLTPPEDVRAASQSGDDRVYFNVGGVVFQTLEATIKHLRNKKFKLTDPDFLSRYYDYGRREYFFDRDPEVFRSVLNYWRTGRLHLPASMCGPQLKEELDFWGLREVDIEPCCWNSFNQSMQTVTSLKQLEIDRNPSYMHPTEEMSDTTNTSRLCHVARLHLWNLLTDPSYSKAAKIYAYVSLVFVLLAIFSFCASTHKLFDISDGSSNLTNSGSENSQDININISANHSKLHQKPTTTSTPNINLQKHWQDSFSSRIHPALFFIDIICLVFFTVEYLVKFICASPRCQFVTSITAVIDLLAILPDYLELLLYLFAPELLVKENTGIIDFMPFLRLMRAFRIFRLIRRVPGLWIMMYTLRASFKELSLMLVFLLVGTLLFASIIFFVDDPKIFTSIPHGFWWAIVTMTTVGYGDMAPVTAWGQIVGSVTAICGVLIVGFTIPSLVNNFITYYNHIEFVVQKERLLKILAEEEQEEGEDKGEGEERLSERCGTAQKQSVGPNGNRSEFNDNGFRSRDSAGLAQSAMGRRCCVDEERGRAGGAAEGENGRGEEAARLVPSRESSSGIALVSLKSL</sequence>
<evidence type="ECO:0000256" key="5">
    <source>
        <dbReference type="ARBA" id="ARBA00022826"/>
    </source>
</evidence>
<evidence type="ECO:0000256" key="8">
    <source>
        <dbReference type="ARBA" id="ARBA00022989"/>
    </source>
</evidence>
<keyword evidence="8 13" id="KW-1133">Transmembrane helix</keyword>
<dbReference type="Gene3D" id="3.30.710.10">
    <property type="entry name" value="Potassium Channel Kv1.1, Chain A"/>
    <property type="match status" value="1"/>
</dbReference>
<dbReference type="SUPFAM" id="SSF81324">
    <property type="entry name" value="Voltage-gated potassium channels"/>
    <property type="match status" value="1"/>
</dbReference>
<dbReference type="EMBL" id="JAWDGP010005762">
    <property type="protein sequence ID" value="KAK3752518.1"/>
    <property type="molecule type" value="Genomic_DNA"/>
</dbReference>
<evidence type="ECO:0000256" key="9">
    <source>
        <dbReference type="ARBA" id="ARBA00023065"/>
    </source>
</evidence>
<dbReference type="PRINTS" id="PR00169">
    <property type="entry name" value="KCHANNEL"/>
</dbReference>
<evidence type="ECO:0000256" key="6">
    <source>
        <dbReference type="ARBA" id="ARBA00022882"/>
    </source>
</evidence>
<evidence type="ECO:0000313" key="16">
    <source>
        <dbReference type="Proteomes" id="UP001283361"/>
    </source>
</evidence>
<keyword evidence="10 13" id="KW-0472">Membrane</keyword>
<dbReference type="InterPro" id="IPR027359">
    <property type="entry name" value="Volt_channel_dom_sf"/>
</dbReference>
<feature type="region of interest" description="Disordered" evidence="12">
    <location>
        <begin position="501"/>
        <end position="602"/>
    </location>
</feature>
<dbReference type="Pfam" id="PF02214">
    <property type="entry name" value="BTB_2"/>
    <property type="match status" value="1"/>
</dbReference>
<evidence type="ECO:0000256" key="2">
    <source>
        <dbReference type="ARBA" id="ARBA00022448"/>
    </source>
</evidence>
<evidence type="ECO:0000256" key="13">
    <source>
        <dbReference type="SAM" id="Phobius"/>
    </source>
</evidence>
<feature type="transmembrane region" description="Helical" evidence="13">
    <location>
        <begin position="206"/>
        <end position="227"/>
    </location>
</feature>
<accession>A0AAE0YNL9</accession>
<keyword evidence="6" id="KW-0851">Voltage-gated channel</keyword>
<evidence type="ECO:0000256" key="11">
    <source>
        <dbReference type="ARBA" id="ARBA00023303"/>
    </source>
</evidence>
<keyword evidence="3" id="KW-0633">Potassium transport</keyword>
<evidence type="ECO:0000256" key="7">
    <source>
        <dbReference type="ARBA" id="ARBA00022958"/>
    </source>
</evidence>
<feature type="compositionally biased region" description="Acidic residues" evidence="12">
    <location>
        <begin position="501"/>
        <end position="510"/>
    </location>
</feature>
<dbReference type="InterPro" id="IPR003974">
    <property type="entry name" value="K_chnl_volt-dep_Kv3"/>
</dbReference>
<evidence type="ECO:0000256" key="3">
    <source>
        <dbReference type="ARBA" id="ARBA00022538"/>
    </source>
</evidence>
<comment type="subcellular location">
    <subcellularLocation>
        <location evidence="1">Membrane</location>
        <topology evidence="1">Multi-pass membrane protein</topology>
    </subcellularLocation>
</comment>
<dbReference type="FunFam" id="1.10.287.70:FF:000028">
    <property type="entry name" value="potassium voltage-gated channel subfamily D member 3"/>
    <property type="match status" value="1"/>
</dbReference>
<dbReference type="PANTHER" id="PTHR11537:SF254">
    <property type="entry name" value="POTASSIUM VOLTAGE-GATED CHANNEL PROTEIN SHAB"/>
    <property type="match status" value="1"/>
</dbReference>
<evidence type="ECO:0000256" key="4">
    <source>
        <dbReference type="ARBA" id="ARBA00022692"/>
    </source>
</evidence>
<feature type="transmembrane region" description="Helical" evidence="13">
    <location>
        <begin position="320"/>
        <end position="344"/>
    </location>
</feature>
<dbReference type="SMART" id="SM00225">
    <property type="entry name" value="BTB"/>
    <property type="match status" value="1"/>
</dbReference>
<feature type="compositionally biased region" description="Gly residues" evidence="12">
    <location>
        <begin position="1"/>
        <end position="10"/>
    </location>
</feature>
<evidence type="ECO:0000256" key="1">
    <source>
        <dbReference type="ARBA" id="ARBA00004141"/>
    </source>
</evidence>
<evidence type="ECO:0000256" key="12">
    <source>
        <dbReference type="SAM" id="MobiDB-lite"/>
    </source>
</evidence>
<gene>
    <name evidence="15" type="ORF">RRG08_032808</name>
</gene>
<dbReference type="Pfam" id="PF00520">
    <property type="entry name" value="Ion_trans"/>
    <property type="match status" value="1"/>
</dbReference>
<comment type="caution">
    <text evidence="15">The sequence shown here is derived from an EMBL/GenBank/DDBJ whole genome shotgun (WGS) entry which is preliminary data.</text>
</comment>
<organism evidence="15 16">
    <name type="scientific">Elysia crispata</name>
    <name type="common">lettuce slug</name>
    <dbReference type="NCBI Taxonomy" id="231223"/>
    <lineage>
        <taxon>Eukaryota</taxon>
        <taxon>Metazoa</taxon>
        <taxon>Spiralia</taxon>
        <taxon>Lophotrochozoa</taxon>
        <taxon>Mollusca</taxon>
        <taxon>Gastropoda</taxon>
        <taxon>Heterobranchia</taxon>
        <taxon>Euthyneura</taxon>
        <taxon>Panpulmonata</taxon>
        <taxon>Sacoglossa</taxon>
        <taxon>Placobranchoidea</taxon>
        <taxon>Plakobranchidae</taxon>
        <taxon>Elysia</taxon>
    </lineage>
</organism>
<protein>
    <recommendedName>
        <fullName evidence="14">BTB domain-containing protein</fullName>
    </recommendedName>
</protein>
<dbReference type="PRINTS" id="PR01498">
    <property type="entry name" value="SHAWCHANNEL"/>
</dbReference>
<proteinExistence type="predicted"/>
<dbReference type="InterPro" id="IPR003131">
    <property type="entry name" value="T1-type_BTB"/>
</dbReference>
<feature type="transmembrane region" description="Helical" evidence="13">
    <location>
        <begin position="453"/>
        <end position="474"/>
    </location>
</feature>
<dbReference type="PANTHER" id="PTHR11537">
    <property type="entry name" value="VOLTAGE-GATED POTASSIUM CHANNEL"/>
    <property type="match status" value="1"/>
</dbReference>
<dbReference type="Proteomes" id="UP001283361">
    <property type="component" value="Unassembled WGS sequence"/>
</dbReference>
<evidence type="ECO:0000313" key="15">
    <source>
        <dbReference type="EMBL" id="KAK3752518.1"/>
    </source>
</evidence>
<keyword evidence="2" id="KW-0813">Transport</keyword>
<feature type="region of interest" description="Disordered" evidence="12">
    <location>
        <begin position="1"/>
        <end position="39"/>
    </location>
</feature>
<keyword evidence="9" id="KW-0406">Ion transport</keyword>
<dbReference type="InterPro" id="IPR000210">
    <property type="entry name" value="BTB/POZ_dom"/>
</dbReference>
<dbReference type="AlphaFoldDB" id="A0AAE0YNL9"/>
<feature type="transmembrane region" description="Helical" evidence="13">
    <location>
        <begin position="421"/>
        <end position="441"/>
    </location>
</feature>
<feature type="transmembrane region" description="Helical" evidence="13">
    <location>
        <begin position="395"/>
        <end position="415"/>
    </location>
</feature>
<dbReference type="GO" id="GO:0008076">
    <property type="term" value="C:voltage-gated potassium channel complex"/>
    <property type="evidence" value="ECO:0007669"/>
    <property type="project" value="InterPro"/>
</dbReference>
<keyword evidence="4 13" id="KW-0812">Transmembrane</keyword>
<dbReference type="InterPro" id="IPR011333">
    <property type="entry name" value="SKP1/BTB/POZ_sf"/>
</dbReference>
<feature type="compositionally biased region" description="Polar residues" evidence="12">
    <location>
        <begin position="522"/>
        <end position="534"/>
    </location>
</feature>
<keyword evidence="11" id="KW-0407">Ion channel</keyword>
<dbReference type="GO" id="GO:0051260">
    <property type="term" value="P:protein homooligomerization"/>
    <property type="evidence" value="ECO:0007669"/>
    <property type="project" value="InterPro"/>
</dbReference>
<dbReference type="InterPro" id="IPR003968">
    <property type="entry name" value="K_chnl_volt-dep_Kv"/>
</dbReference>
<dbReference type="PRINTS" id="PR01491">
    <property type="entry name" value="KVCHANNEL"/>
</dbReference>
<feature type="transmembrane region" description="Helical" evidence="13">
    <location>
        <begin position="287"/>
        <end position="308"/>
    </location>
</feature>
<keyword evidence="7" id="KW-0630">Potassium</keyword>
<keyword evidence="5" id="KW-0631">Potassium channel</keyword>
<dbReference type="SUPFAM" id="SSF54695">
    <property type="entry name" value="POZ domain"/>
    <property type="match status" value="1"/>
</dbReference>
<dbReference type="InterPro" id="IPR028325">
    <property type="entry name" value="VG_K_chnl"/>
</dbReference>
<evidence type="ECO:0000256" key="10">
    <source>
        <dbReference type="ARBA" id="ARBA00023136"/>
    </source>
</evidence>
<keyword evidence="16" id="KW-1185">Reference proteome</keyword>
<dbReference type="GO" id="GO:0001508">
    <property type="term" value="P:action potential"/>
    <property type="evidence" value="ECO:0007669"/>
    <property type="project" value="TreeGrafter"/>
</dbReference>
<feature type="domain" description="BTB" evidence="14">
    <location>
        <begin position="47"/>
        <end position="149"/>
    </location>
</feature>
<name>A0AAE0YNL9_9GAST</name>
<dbReference type="InterPro" id="IPR005821">
    <property type="entry name" value="Ion_trans_dom"/>
</dbReference>
<dbReference type="GO" id="GO:0005249">
    <property type="term" value="F:voltage-gated potassium channel activity"/>
    <property type="evidence" value="ECO:0007669"/>
    <property type="project" value="InterPro"/>
</dbReference>